<comment type="caution">
    <text evidence="2">The sequence shown here is derived from an EMBL/GenBank/DDBJ whole genome shotgun (WGS) entry which is preliminary data.</text>
</comment>
<evidence type="ECO:0000313" key="3">
    <source>
        <dbReference type="Proteomes" id="UP000683360"/>
    </source>
</evidence>
<dbReference type="Proteomes" id="UP000683360">
    <property type="component" value="Unassembled WGS sequence"/>
</dbReference>
<reference evidence="2" key="1">
    <citation type="submission" date="2021-03" db="EMBL/GenBank/DDBJ databases">
        <authorList>
            <person name="Bekaert M."/>
        </authorList>
    </citation>
    <scope>NUCLEOTIDE SEQUENCE</scope>
</reference>
<accession>A0A8S3U8J7</accession>
<name>A0A8S3U8J7_MYTED</name>
<keyword evidence="3" id="KW-1185">Reference proteome</keyword>
<evidence type="ECO:0000256" key="1">
    <source>
        <dbReference type="SAM" id="MobiDB-lite"/>
    </source>
</evidence>
<protein>
    <submittedName>
        <fullName evidence="2">Uncharacterized protein</fullName>
    </submittedName>
</protein>
<feature type="compositionally biased region" description="Basic and acidic residues" evidence="1">
    <location>
        <begin position="134"/>
        <end position="144"/>
    </location>
</feature>
<feature type="region of interest" description="Disordered" evidence="1">
    <location>
        <begin position="130"/>
        <end position="170"/>
    </location>
</feature>
<organism evidence="2 3">
    <name type="scientific">Mytilus edulis</name>
    <name type="common">Blue mussel</name>
    <dbReference type="NCBI Taxonomy" id="6550"/>
    <lineage>
        <taxon>Eukaryota</taxon>
        <taxon>Metazoa</taxon>
        <taxon>Spiralia</taxon>
        <taxon>Lophotrochozoa</taxon>
        <taxon>Mollusca</taxon>
        <taxon>Bivalvia</taxon>
        <taxon>Autobranchia</taxon>
        <taxon>Pteriomorphia</taxon>
        <taxon>Mytilida</taxon>
        <taxon>Mytiloidea</taxon>
        <taxon>Mytilidae</taxon>
        <taxon>Mytilinae</taxon>
        <taxon>Mytilus</taxon>
    </lineage>
</organism>
<proteinExistence type="predicted"/>
<feature type="compositionally biased region" description="Basic and acidic residues" evidence="1">
    <location>
        <begin position="154"/>
        <end position="163"/>
    </location>
</feature>
<gene>
    <name evidence="2" type="ORF">MEDL_51239</name>
</gene>
<dbReference type="EMBL" id="CAJPWZ010002493">
    <property type="protein sequence ID" value="CAG2238841.1"/>
    <property type="molecule type" value="Genomic_DNA"/>
</dbReference>
<dbReference type="AlphaFoldDB" id="A0A8S3U8J7"/>
<sequence>MKSNLVEEEDAKTVTLALIKTDQKFLDGSVEVKMETCIGYTENVDKNKLNVPDIVTEVTNLINDVVDSNNNVPEIQCLDEVSDTCTSESNPGIDLSNILQDDILKFGEANSMSNDISEKYDIRIDAEEEIQGEVEGRDEQRETEISATAALRGDPPRPRRQKIETWNAES</sequence>
<evidence type="ECO:0000313" key="2">
    <source>
        <dbReference type="EMBL" id="CAG2238841.1"/>
    </source>
</evidence>